<dbReference type="Gramene" id="rna-AYBTSS11_LOCUS157">
    <property type="protein sequence ID" value="CAJ1783546.1"/>
    <property type="gene ID" value="gene-AYBTSS11_LOCUS157"/>
</dbReference>
<dbReference type="PANTHER" id="PTHR45295">
    <property type="entry name" value="CHAPERONE PROTEIN DNAJ C76, CHLOROPLASTIC"/>
    <property type="match status" value="1"/>
</dbReference>
<reference evidence="2" key="1">
    <citation type="submission" date="2023-10" db="EMBL/GenBank/DDBJ databases">
        <authorList>
            <person name="Domelevo Entfellner J.-B."/>
        </authorList>
    </citation>
    <scope>NUCLEOTIDE SEQUENCE</scope>
</reference>
<proteinExistence type="predicted"/>
<organism evidence="2 3">
    <name type="scientific">Sphenostylis stenocarpa</name>
    <dbReference type="NCBI Taxonomy" id="92480"/>
    <lineage>
        <taxon>Eukaryota</taxon>
        <taxon>Viridiplantae</taxon>
        <taxon>Streptophyta</taxon>
        <taxon>Embryophyta</taxon>
        <taxon>Tracheophyta</taxon>
        <taxon>Spermatophyta</taxon>
        <taxon>Magnoliopsida</taxon>
        <taxon>eudicotyledons</taxon>
        <taxon>Gunneridae</taxon>
        <taxon>Pentapetalae</taxon>
        <taxon>rosids</taxon>
        <taxon>fabids</taxon>
        <taxon>Fabales</taxon>
        <taxon>Fabaceae</taxon>
        <taxon>Papilionoideae</taxon>
        <taxon>50 kb inversion clade</taxon>
        <taxon>NPAAA clade</taxon>
        <taxon>indigoferoid/millettioid clade</taxon>
        <taxon>Phaseoleae</taxon>
        <taxon>Sphenostylis</taxon>
    </lineage>
</organism>
<evidence type="ECO:0000256" key="1">
    <source>
        <dbReference type="SAM" id="MobiDB-lite"/>
    </source>
</evidence>
<accession>A0AA86S8J2</accession>
<name>A0AA86S8J2_9FABA</name>
<dbReference type="AlphaFoldDB" id="A0AA86S8J2"/>
<evidence type="ECO:0000313" key="3">
    <source>
        <dbReference type="Proteomes" id="UP001189624"/>
    </source>
</evidence>
<sequence length="105" mass="11731">MDEAQGCARVKVQYGDSDQSIELKDGYGVFGGGWERPANVFTAAESFNKQLKRKATTRHSQSPGGYGEESSAQAEARARADTKIKMERFLKIWSWMKEILGIKVN</sequence>
<keyword evidence="3" id="KW-1185">Reference proteome</keyword>
<protein>
    <submittedName>
        <fullName evidence="2">Uncharacterized protein</fullName>
    </submittedName>
</protein>
<dbReference type="PANTHER" id="PTHR45295:SF4">
    <property type="entry name" value="OS06G0474800 PROTEIN"/>
    <property type="match status" value="1"/>
</dbReference>
<gene>
    <name evidence="2" type="ORF">AYBTSS11_LOCUS157</name>
</gene>
<evidence type="ECO:0000313" key="2">
    <source>
        <dbReference type="EMBL" id="CAJ1783546.1"/>
    </source>
</evidence>
<dbReference type="Proteomes" id="UP001189624">
    <property type="component" value="Chromosome 1"/>
</dbReference>
<feature type="region of interest" description="Disordered" evidence="1">
    <location>
        <begin position="52"/>
        <end position="78"/>
    </location>
</feature>
<dbReference type="EMBL" id="OY731398">
    <property type="protein sequence ID" value="CAJ1783546.1"/>
    <property type="molecule type" value="Genomic_DNA"/>
</dbReference>